<proteinExistence type="inferred from homology"/>
<dbReference type="GO" id="GO:0005975">
    <property type="term" value="P:carbohydrate metabolic process"/>
    <property type="evidence" value="ECO:0007669"/>
    <property type="project" value="UniProtKB-UniRule"/>
</dbReference>
<evidence type="ECO:0000259" key="12">
    <source>
        <dbReference type="PROSITE" id="PS51464"/>
    </source>
</evidence>
<dbReference type="EC" id="2.6.1.16" evidence="3 10"/>
<dbReference type="Gene3D" id="3.40.50.10490">
    <property type="entry name" value="Glucose-6-phosphate isomerase like protein, domain 1"/>
    <property type="match status" value="2"/>
</dbReference>
<dbReference type="InterPro" id="IPR035490">
    <property type="entry name" value="GlmS/FrlB_SIS"/>
</dbReference>
<evidence type="ECO:0000313" key="14">
    <source>
        <dbReference type="Proteomes" id="UP000322159"/>
    </source>
</evidence>
<dbReference type="InterPro" id="IPR001347">
    <property type="entry name" value="SIS_dom"/>
</dbReference>
<evidence type="ECO:0000256" key="4">
    <source>
        <dbReference type="ARBA" id="ARBA00016090"/>
    </source>
</evidence>
<keyword evidence="8" id="KW-0677">Repeat</keyword>
<dbReference type="SUPFAM" id="SSF56235">
    <property type="entry name" value="N-terminal nucleophile aminohydrolases (Ntn hydrolases)"/>
    <property type="match status" value="1"/>
</dbReference>
<evidence type="ECO:0000256" key="5">
    <source>
        <dbReference type="ARBA" id="ARBA00022490"/>
    </source>
</evidence>
<evidence type="ECO:0000259" key="11">
    <source>
        <dbReference type="PROSITE" id="PS51278"/>
    </source>
</evidence>
<dbReference type="GO" id="GO:0006002">
    <property type="term" value="P:fructose 6-phosphate metabolic process"/>
    <property type="evidence" value="ECO:0007669"/>
    <property type="project" value="TreeGrafter"/>
</dbReference>
<dbReference type="InterPro" id="IPR029055">
    <property type="entry name" value="Ntn_hydrolases_N"/>
</dbReference>
<dbReference type="Pfam" id="PF01380">
    <property type="entry name" value="SIS"/>
    <property type="match status" value="2"/>
</dbReference>
<evidence type="ECO:0000256" key="9">
    <source>
        <dbReference type="ARBA" id="ARBA00022962"/>
    </source>
</evidence>
<feature type="active site" description="For Fru-6P isomerization activity" evidence="10">
    <location>
        <position position="611"/>
    </location>
</feature>
<dbReference type="InterPro" id="IPR017932">
    <property type="entry name" value="GATase_2_dom"/>
</dbReference>
<reference evidence="13 14" key="1">
    <citation type="submission" date="2019-09" db="EMBL/GenBank/DDBJ databases">
        <title>Genome sequencing of strain KACC 19322.</title>
        <authorList>
            <person name="Heo J."/>
            <person name="Kim S.-J."/>
            <person name="Kim J.-S."/>
            <person name="Hong S.-B."/>
            <person name="Kwon S.-W."/>
        </authorList>
    </citation>
    <scope>NUCLEOTIDE SEQUENCE [LARGE SCALE GENOMIC DNA]</scope>
    <source>
        <strain evidence="13 14">KACC 19322</strain>
    </source>
</reference>
<dbReference type="GO" id="GO:0006487">
    <property type="term" value="P:protein N-linked glycosylation"/>
    <property type="evidence" value="ECO:0007669"/>
    <property type="project" value="TreeGrafter"/>
</dbReference>
<keyword evidence="14" id="KW-1185">Reference proteome</keyword>
<comment type="catalytic activity">
    <reaction evidence="1 10">
        <text>D-fructose 6-phosphate + L-glutamine = D-glucosamine 6-phosphate + L-glutamate</text>
        <dbReference type="Rhea" id="RHEA:13237"/>
        <dbReference type="ChEBI" id="CHEBI:29985"/>
        <dbReference type="ChEBI" id="CHEBI:58359"/>
        <dbReference type="ChEBI" id="CHEBI:58725"/>
        <dbReference type="ChEBI" id="CHEBI:61527"/>
        <dbReference type="EC" id="2.6.1.16"/>
    </reaction>
</comment>
<dbReference type="CDD" id="cd05008">
    <property type="entry name" value="SIS_GlmS_GlmD_1"/>
    <property type="match status" value="1"/>
</dbReference>
<comment type="subunit">
    <text evidence="10">Homodimer.</text>
</comment>
<dbReference type="KEGG" id="lyk:FLP23_04165"/>
<gene>
    <name evidence="10 13" type="primary">glmS</name>
    <name evidence="13" type="ORF">FLP23_04165</name>
</gene>
<name>A0A5C1Y8K9_9MICO</name>
<dbReference type="Proteomes" id="UP000322159">
    <property type="component" value="Chromosome"/>
</dbReference>
<dbReference type="Gene3D" id="3.60.20.10">
    <property type="entry name" value="Glutamine Phosphoribosylpyrophosphate, subunit 1, domain 1"/>
    <property type="match status" value="1"/>
</dbReference>
<keyword evidence="7 10" id="KW-0808">Transferase</keyword>
<evidence type="ECO:0000256" key="2">
    <source>
        <dbReference type="ARBA" id="ARBA00004496"/>
    </source>
</evidence>
<evidence type="ECO:0000256" key="3">
    <source>
        <dbReference type="ARBA" id="ARBA00012916"/>
    </source>
</evidence>
<dbReference type="GO" id="GO:0005829">
    <property type="term" value="C:cytosol"/>
    <property type="evidence" value="ECO:0007669"/>
    <property type="project" value="TreeGrafter"/>
</dbReference>
<dbReference type="AlphaFoldDB" id="A0A5C1Y8K9"/>
<protein>
    <recommendedName>
        <fullName evidence="4 10">Glutamine--fructose-6-phosphate aminotransferase [isomerizing]</fullName>
        <ecNumber evidence="3 10">2.6.1.16</ecNumber>
    </recommendedName>
    <alternativeName>
        <fullName evidence="10">D-fructose-6-phosphate amidotransferase</fullName>
    </alternativeName>
    <alternativeName>
        <fullName evidence="10">GFAT</fullName>
    </alternativeName>
    <alternativeName>
        <fullName evidence="10">Glucosamine-6-phosphate synthase</fullName>
    </alternativeName>
    <alternativeName>
        <fullName evidence="10">Hexosephosphate aminotransferase</fullName>
    </alternativeName>
    <alternativeName>
        <fullName evidence="10">L-glutamine--D-fructose-6-phosphate amidotransferase</fullName>
    </alternativeName>
</protein>
<dbReference type="OrthoDB" id="9761808at2"/>
<dbReference type="FunFam" id="3.60.20.10:FF:000006">
    <property type="entry name" value="Glutamine--fructose-6-phosphate aminotransferase [isomerizing]"/>
    <property type="match status" value="1"/>
</dbReference>
<dbReference type="Pfam" id="PF13522">
    <property type="entry name" value="GATase_6"/>
    <property type="match status" value="1"/>
</dbReference>
<dbReference type="NCBIfam" id="TIGR01135">
    <property type="entry name" value="glmS"/>
    <property type="match status" value="1"/>
</dbReference>
<dbReference type="RefSeq" id="WP_149324701.1">
    <property type="nucleotide sequence ID" value="NZ_CP043504.1"/>
</dbReference>
<feature type="domain" description="SIS" evidence="12">
    <location>
        <begin position="461"/>
        <end position="606"/>
    </location>
</feature>
<dbReference type="CDD" id="cd00714">
    <property type="entry name" value="GFAT"/>
    <property type="match status" value="1"/>
</dbReference>
<dbReference type="HAMAP" id="MF_00164">
    <property type="entry name" value="GlmS"/>
    <property type="match status" value="1"/>
</dbReference>
<organism evidence="13 14">
    <name type="scientific">Protaetiibacter larvae</name>
    <dbReference type="NCBI Taxonomy" id="2592654"/>
    <lineage>
        <taxon>Bacteria</taxon>
        <taxon>Bacillati</taxon>
        <taxon>Actinomycetota</taxon>
        <taxon>Actinomycetes</taxon>
        <taxon>Micrococcales</taxon>
        <taxon>Microbacteriaceae</taxon>
        <taxon>Protaetiibacter</taxon>
    </lineage>
</organism>
<dbReference type="PROSITE" id="PS51464">
    <property type="entry name" value="SIS"/>
    <property type="match status" value="2"/>
</dbReference>
<evidence type="ECO:0000256" key="10">
    <source>
        <dbReference type="HAMAP-Rule" id="MF_00164"/>
    </source>
</evidence>
<feature type="active site" description="Nucleophile; for GATase activity" evidence="10">
    <location>
        <position position="2"/>
    </location>
</feature>
<dbReference type="GO" id="GO:0006047">
    <property type="term" value="P:UDP-N-acetylglucosamine metabolic process"/>
    <property type="evidence" value="ECO:0007669"/>
    <property type="project" value="TreeGrafter"/>
</dbReference>
<dbReference type="GO" id="GO:0097367">
    <property type="term" value="F:carbohydrate derivative binding"/>
    <property type="evidence" value="ECO:0007669"/>
    <property type="project" value="InterPro"/>
</dbReference>
<keyword evidence="9" id="KW-0315">Glutamine amidotransferase</keyword>
<dbReference type="GO" id="GO:0004360">
    <property type="term" value="F:glutamine-fructose-6-phosphate transaminase (isomerizing) activity"/>
    <property type="evidence" value="ECO:0007669"/>
    <property type="project" value="UniProtKB-UniRule"/>
</dbReference>
<dbReference type="PANTHER" id="PTHR10937">
    <property type="entry name" value="GLUCOSAMINE--FRUCTOSE-6-PHOSPHATE AMINOTRANSFERASE, ISOMERIZING"/>
    <property type="match status" value="1"/>
</dbReference>
<dbReference type="SUPFAM" id="SSF53697">
    <property type="entry name" value="SIS domain"/>
    <property type="match status" value="1"/>
</dbReference>
<evidence type="ECO:0000256" key="7">
    <source>
        <dbReference type="ARBA" id="ARBA00022679"/>
    </source>
</evidence>
<feature type="domain" description="Glutamine amidotransferase type-2" evidence="11">
    <location>
        <begin position="2"/>
        <end position="221"/>
    </location>
</feature>
<feature type="initiator methionine" description="Removed" evidence="10">
    <location>
        <position position="1"/>
    </location>
</feature>
<dbReference type="PROSITE" id="PS51278">
    <property type="entry name" value="GATASE_TYPE_2"/>
    <property type="match status" value="1"/>
</dbReference>
<dbReference type="InterPro" id="IPR005855">
    <property type="entry name" value="GFAT"/>
</dbReference>
<dbReference type="CDD" id="cd05009">
    <property type="entry name" value="SIS_GlmS_GlmD_2"/>
    <property type="match status" value="1"/>
</dbReference>
<comment type="function">
    <text evidence="10">Catalyzes the first step in hexosamine metabolism, converting fructose-6P into glucosamine-6P using glutamine as a nitrogen source.</text>
</comment>
<evidence type="ECO:0000256" key="8">
    <source>
        <dbReference type="ARBA" id="ARBA00022737"/>
    </source>
</evidence>
<sequence length="616" mass="65275">MCGIVGYVGPGSSLDVLIGGLKRLEYRGYDSAGVAVLPDDGGIGARKRAGKLGVLVDDLAESPIADGHTGIGHTRWATHGGPTDVNAHPHFGDGGRLALIHNGIIENFAELKAELTAAGESFESETDTEIAALLVGRAFRETGDLTEAMRQTVHRLEGAFTLLVLHQDAPGVVVGARRSSPLVIGLGEGENFLGSDVAAFVEHTKRAMEIGQDQIVTIRPDSVEVIDFAGTPVEAKEFEVAWDASAAEKGGWSSFMKKEISEEPDAVANTLRGRVVGGTVQLPELDGVAEELAGINRVLILACGTAAYAGMLGKYAIEAWARIPVDVELSHEFRYRDPVLDERTLVVSVSQSGETMDTLMAVRYAREQGARTLSICNTQGATIPRESDAVLYTHAGPEVAVASTKAFVAQVTALYLLGLHLAGQRGALSEAAIAAQLGELEAVPHKLQQVVDAVSGRIAELAHWMSDTQSVLFLGRHVGFPVALEGALKLKELAYIHAEGFAAGELKHGPIALIEPGQIVFVLVPSPRDPSSLHKKVVSNIQEIRARGARVIAIAELGDVAVVPFADEVLRVPLAAPFFQPLLGVVPLHVFGMELATAKGLDVDQPRNLAKSVTVE</sequence>
<keyword evidence="5 10" id="KW-0963">Cytoplasm</keyword>
<accession>A0A5C1Y8K9</accession>
<evidence type="ECO:0000256" key="1">
    <source>
        <dbReference type="ARBA" id="ARBA00001031"/>
    </source>
</evidence>
<dbReference type="NCBIfam" id="NF001484">
    <property type="entry name" value="PRK00331.1"/>
    <property type="match status" value="1"/>
</dbReference>
<keyword evidence="6 10" id="KW-0032">Aminotransferase</keyword>
<dbReference type="EMBL" id="CP043504">
    <property type="protein sequence ID" value="QEO09277.1"/>
    <property type="molecule type" value="Genomic_DNA"/>
</dbReference>
<dbReference type="InterPro" id="IPR047084">
    <property type="entry name" value="GFAT_N"/>
</dbReference>
<evidence type="ECO:0000256" key="6">
    <source>
        <dbReference type="ARBA" id="ARBA00022576"/>
    </source>
</evidence>
<dbReference type="InterPro" id="IPR046348">
    <property type="entry name" value="SIS_dom_sf"/>
</dbReference>
<comment type="subcellular location">
    <subcellularLocation>
        <location evidence="2 10">Cytoplasm</location>
    </subcellularLocation>
</comment>
<evidence type="ECO:0000313" key="13">
    <source>
        <dbReference type="EMBL" id="QEO09277.1"/>
    </source>
</evidence>
<dbReference type="InterPro" id="IPR035466">
    <property type="entry name" value="GlmS/AgaS_SIS"/>
</dbReference>
<dbReference type="FunFam" id="3.40.50.10490:FF:000001">
    <property type="entry name" value="Glutamine--fructose-6-phosphate aminotransferase [isomerizing]"/>
    <property type="match status" value="1"/>
</dbReference>
<dbReference type="PANTHER" id="PTHR10937:SF0">
    <property type="entry name" value="GLUTAMINE--FRUCTOSE-6-PHOSPHATE TRANSAMINASE (ISOMERIZING)"/>
    <property type="match status" value="1"/>
</dbReference>
<feature type="domain" description="SIS" evidence="12">
    <location>
        <begin position="288"/>
        <end position="427"/>
    </location>
</feature>